<dbReference type="InterPro" id="IPR043502">
    <property type="entry name" value="DNA/RNA_pol_sf"/>
</dbReference>
<dbReference type="EMBL" id="KJ463570">
    <property type="protein sequence ID" value="AHX72146.1"/>
    <property type="molecule type" value="Genomic_RNA"/>
</dbReference>
<dbReference type="PANTHER" id="PTHR34456">
    <property type="entry name" value="MITOVIRUS RNA-DEPENDENT RNA POLYMERASE"/>
    <property type="match status" value="1"/>
</dbReference>
<evidence type="ECO:0000256" key="3">
    <source>
        <dbReference type="ARBA" id="ARBA00022695"/>
    </source>
</evidence>
<reference evidence="4 5" key="1">
    <citation type="journal article" date="2014" name="Virus Res.">
        <title>A mitovirus related to plant mitochondrial gene confers hypovirulence on the phytopathogenic fungus Sclerotinia sclerotiorum.</title>
        <authorList>
            <person name="Xu Z."/>
            <person name="Wu S."/>
            <person name="Liu L."/>
            <person name="Cheng J."/>
            <person name="Fu Y."/>
            <person name="Jiang D."/>
            <person name="Xie J."/>
        </authorList>
    </citation>
    <scope>NUCLEOTIDE SEQUENCE [LARGE SCALE GENOMIC DNA]</scope>
    <source>
        <strain evidence="4">HC025</strain>
    </source>
</reference>
<keyword evidence="2" id="KW-0808">Transferase</keyword>
<name>A0A0C4KMX4_9VIRU</name>
<dbReference type="PANTHER" id="PTHR34456:SF9">
    <property type="entry name" value="MITOVIRUS RNA-DEPENDENT RNA POLYMERASE"/>
    <property type="match status" value="1"/>
</dbReference>
<dbReference type="OrthoDB" id="14837at10239"/>
<dbReference type="InterPro" id="IPR008686">
    <property type="entry name" value="RNA_pol_mitovir"/>
</dbReference>
<dbReference type="SUPFAM" id="SSF56672">
    <property type="entry name" value="DNA/RNA polymerases"/>
    <property type="match status" value="1"/>
</dbReference>
<protein>
    <submittedName>
        <fullName evidence="4">RNA-dependent RNA polymerase</fullName>
    </submittedName>
</protein>
<keyword evidence="3" id="KW-0548">Nucleotidyltransferase</keyword>
<accession>A0A0C4KMX4</accession>
<keyword evidence="1 4" id="KW-0696">RNA-directed RNA polymerase</keyword>
<dbReference type="KEGG" id="vg:23632167"/>
<evidence type="ECO:0000313" key="4">
    <source>
        <dbReference type="EMBL" id="AHX72146.1"/>
    </source>
</evidence>
<evidence type="ECO:0000256" key="2">
    <source>
        <dbReference type="ARBA" id="ARBA00022679"/>
    </source>
</evidence>
<evidence type="ECO:0000313" key="5">
    <source>
        <dbReference type="Proteomes" id="UP000202341"/>
    </source>
</evidence>
<sequence length="723" mass="83690">MKTSKLIILRLLDLLFHNRILGKRYIGQVESMRKQSGLPFTIKYMKTVRLHITRYISGTPLRSNSSQVSLTDGFPTKFLYLKKLIDSGDPKELRFVLTLMGFTRSIRPTVKEKNQLVVDYNSISSPFKGKIGYTIPDKFITDFIKKYNLSFSPKWDNSLHYVSNKSSPMGKATLTGPFALFHMGHWNLTMLDHFQSLIGEGSFKVMIGEFLEVVFKDHRAFHTGISTNGIGKISIVEDPELKMRPIAMVDYYSQLVLRPIHDGILKKLRNLPQDRTFTQNPFNNWGKTMGHKFWSLDLTSATDRFPISLQEKVIAGLLKDPVKAKAWRDILVDRDYKLPTGGFTRYSVGQPMGAYSSWTTFTLTHHMVVHYAAHLCGIGDFNKYILLGDDIVINHDKVARAYIRVMTKLGVDISVAKTHVSKNTYEFAKRWVRKGVEISGLPLRGIVSNINSLPVVVKQLASYLYSNTTRWRGSTTELILSVFKGIKIRKRFVSQSKLLSQVEDIVFVIRQSLSLNTYEEIRKYLCKKIKIEELIIPRRDLVHGFIREILCLGLVESAEDASFDLGRFYDKFESEFRKGDFDLKLLLRHPMVLAVYNKILDMKRTLMKVRNMDEMDLIDAMSLMRLDKPDKLMSNLRNSSTSIAHIDMLWRRGFKKLHFTTKMTLMVGEFESHQCRINVWRWWRLLRKITAVKPWESYYISNLSDLSDKLEILKTPVTTNMYF</sequence>
<organism evidence="4 5">
    <name type="scientific">Sclerotinia sclerotiorum mitovirus 1 HC025</name>
    <dbReference type="NCBI Taxonomy" id="1494074"/>
    <lineage>
        <taxon>Viruses</taxon>
        <taxon>Riboviria</taxon>
        <taxon>Orthornavirae</taxon>
        <taxon>Lenarviricota</taxon>
        <taxon>Howeltoviricetes</taxon>
        <taxon>Cryppavirales</taxon>
        <taxon>Mitoviridae</taxon>
        <taxon>Unuamitovirus</taxon>
        <taxon>Unuamitovirus scsc1</taxon>
    </lineage>
</organism>
<dbReference type="Proteomes" id="UP000202341">
    <property type="component" value="Genome"/>
</dbReference>
<dbReference type="RefSeq" id="YP_009121785.1">
    <property type="nucleotide sequence ID" value="NC_026510.1"/>
</dbReference>
<proteinExistence type="predicted"/>
<dbReference type="GeneID" id="23632167"/>
<dbReference type="GO" id="GO:0003968">
    <property type="term" value="F:RNA-directed RNA polymerase activity"/>
    <property type="evidence" value="ECO:0007669"/>
    <property type="project" value="UniProtKB-KW"/>
</dbReference>
<evidence type="ECO:0000256" key="1">
    <source>
        <dbReference type="ARBA" id="ARBA00022484"/>
    </source>
</evidence>
<dbReference type="Pfam" id="PF05919">
    <property type="entry name" value="Mitovir_RNA_pol"/>
    <property type="match status" value="1"/>
</dbReference>